<name>A0AAJ0UES4_HALSE</name>
<dbReference type="EMBL" id="NHSF01000041">
    <property type="protein sequence ID" value="MBK5930116.1"/>
    <property type="molecule type" value="Genomic_DNA"/>
</dbReference>
<dbReference type="Proteomes" id="UP001296967">
    <property type="component" value="Unassembled WGS sequence"/>
</dbReference>
<evidence type="ECO:0008006" key="3">
    <source>
        <dbReference type="Google" id="ProtNLM"/>
    </source>
</evidence>
<evidence type="ECO:0000313" key="2">
    <source>
        <dbReference type="Proteomes" id="UP001296967"/>
    </source>
</evidence>
<keyword evidence="2" id="KW-1185">Reference proteome</keyword>
<protein>
    <recommendedName>
        <fullName evidence="3">Replication initiator protein A</fullName>
    </recommendedName>
</protein>
<dbReference type="InterPro" id="IPR018777">
    <property type="entry name" value="Replication_initiator_prot_A"/>
</dbReference>
<comment type="caution">
    <text evidence="1">The sequence shown here is derived from an EMBL/GenBank/DDBJ whole genome shotgun (WGS) entry which is preliminary data.</text>
</comment>
<proteinExistence type="predicted"/>
<gene>
    <name evidence="1" type="ORF">CCR82_06140</name>
</gene>
<accession>A0AAJ0UES4</accession>
<dbReference type="Pfam" id="PF10134">
    <property type="entry name" value="RPA"/>
    <property type="match status" value="1"/>
</dbReference>
<reference evidence="1" key="2">
    <citation type="journal article" date="2020" name="Microorganisms">
        <title>Osmotic Adaptation and Compatible Solute Biosynthesis of Phototrophic Bacteria as Revealed from Genome Analyses.</title>
        <authorList>
            <person name="Imhoff J.F."/>
            <person name="Rahn T."/>
            <person name="Kunzel S."/>
            <person name="Keller A."/>
            <person name="Neulinger S.C."/>
        </authorList>
    </citation>
    <scope>NUCLEOTIDE SEQUENCE</scope>
    <source>
        <strain evidence="1">DSM 4395</strain>
    </source>
</reference>
<dbReference type="AlphaFoldDB" id="A0AAJ0UES4"/>
<dbReference type="RefSeq" id="WP_201244537.1">
    <property type="nucleotide sequence ID" value="NZ_NHSF01000041.1"/>
</dbReference>
<reference evidence="1" key="1">
    <citation type="submission" date="2017-05" db="EMBL/GenBank/DDBJ databases">
        <authorList>
            <person name="Imhoff J.F."/>
            <person name="Rahn T."/>
            <person name="Kuenzel S."/>
            <person name="Neulinger S.C."/>
        </authorList>
    </citation>
    <scope>NUCLEOTIDE SEQUENCE</scope>
    <source>
        <strain evidence="1">DSM 4395</strain>
    </source>
</reference>
<organism evidence="1 2">
    <name type="scientific">Halochromatium salexigens</name>
    <name type="common">Chromatium salexigens</name>
    <dbReference type="NCBI Taxonomy" id="49447"/>
    <lineage>
        <taxon>Bacteria</taxon>
        <taxon>Pseudomonadati</taxon>
        <taxon>Pseudomonadota</taxon>
        <taxon>Gammaproteobacteria</taxon>
        <taxon>Chromatiales</taxon>
        <taxon>Chromatiaceae</taxon>
        <taxon>Halochromatium</taxon>
    </lineage>
</organism>
<evidence type="ECO:0000313" key="1">
    <source>
        <dbReference type="EMBL" id="MBK5930116.1"/>
    </source>
</evidence>
<sequence length="340" mass="39717">MAAQLKPQKYPQGPLFVCDVTDVILKDDMASMEHPFYSLSKKPDLKPRRYEHNDKWIEFRPSLKGLPTIYDKDLIIYAISHLISSIKEDEEIPKQVEIDPYAFFLFTGRGTGGRDYQALCDSLDRIDGTRYRTNVIANGTKKDVWMGIIDGAELETDEKTNKPRKLRITLSDMIIDALRERSKVLTLHKNYFRLRKPIQRRVYELARKHCGHQGTWSVSIAVLHHKSGSRSSSREFRRAIREMVEENPLPDYTLALEADADVVTFHNRNQSSLSPSEPWSGRLHTQVYEDAKKVAPGWDVYFLEAQWREWLTENEIEPKYPARHFVKFCQSWYERRGPAR</sequence>